<accession>A0ABW4QST3</accession>
<dbReference type="CDD" id="cd11301">
    <property type="entry name" value="Fut1_Fut2_like"/>
    <property type="match status" value="1"/>
</dbReference>
<evidence type="ECO:0000313" key="3">
    <source>
        <dbReference type="EMBL" id="MFD1872261.1"/>
    </source>
</evidence>
<dbReference type="PANTHER" id="PTHR11927:SF9">
    <property type="entry name" value="L-FUCOSYLTRANSFERASE"/>
    <property type="match status" value="1"/>
</dbReference>
<comment type="caution">
    <text evidence="3">The sequence shown here is derived from an EMBL/GenBank/DDBJ whole genome shotgun (WGS) entry which is preliminary data.</text>
</comment>
<keyword evidence="1" id="KW-0328">Glycosyltransferase</keyword>
<dbReference type="InterPro" id="IPR002516">
    <property type="entry name" value="Glyco_trans_11"/>
</dbReference>
<proteinExistence type="predicted"/>
<dbReference type="Proteomes" id="UP001597197">
    <property type="component" value="Unassembled WGS sequence"/>
</dbReference>
<keyword evidence="2" id="KW-0808">Transferase</keyword>
<gene>
    <name evidence="3" type="ORF">ACFSDX_07470</name>
</gene>
<dbReference type="Pfam" id="PF01531">
    <property type="entry name" value="Glyco_transf_11"/>
    <property type="match status" value="1"/>
</dbReference>
<evidence type="ECO:0000313" key="4">
    <source>
        <dbReference type="Proteomes" id="UP001597197"/>
    </source>
</evidence>
<name>A0ABW4QST3_9BACT</name>
<dbReference type="PANTHER" id="PTHR11927">
    <property type="entry name" value="GALACTOSIDE 2-L-FUCOSYLTRANSFERASE"/>
    <property type="match status" value="1"/>
</dbReference>
<dbReference type="Gene3D" id="3.40.50.11350">
    <property type="match status" value="1"/>
</dbReference>
<dbReference type="RefSeq" id="WP_382312650.1">
    <property type="nucleotide sequence ID" value="NZ_JBHUFD010000002.1"/>
</dbReference>
<dbReference type="EMBL" id="JBHUFD010000002">
    <property type="protein sequence ID" value="MFD1872261.1"/>
    <property type="molecule type" value="Genomic_DNA"/>
</dbReference>
<evidence type="ECO:0000256" key="1">
    <source>
        <dbReference type="ARBA" id="ARBA00022676"/>
    </source>
</evidence>
<organism evidence="3 4">
    <name type="scientific">Hymenobacter bucti</name>
    <dbReference type="NCBI Taxonomy" id="1844114"/>
    <lineage>
        <taxon>Bacteria</taxon>
        <taxon>Pseudomonadati</taxon>
        <taxon>Bacteroidota</taxon>
        <taxon>Cytophagia</taxon>
        <taxon>Cytophagales</taxon>
        <taxon>Hymenobacteraceae</taxon>
        <taxon>Hymenobacter</taxon>
    </lineage>
</organism>
<evidence type="ECO:0000256" key="2">
    <source>
        <dbReference type="ARBA" id="ARBA00022679"/>
    </source>
</evidence>
<protein>
    <submittedName>
        <fullName evidence="3">Alpha-1,2-fucosyltransferase</fullName>
    </submittedName>
</protein>
<reference evidence="4" key="1">
    <citation type="journal article" date="2019" name="Int. J. Syst. Evol. Microbiol.">
        <title>The Global Catalogue of Microorganisms (GCM) 10K type strain sequencing project: providing services to taxonomists for standard genome sequencing and annotation.</title>
        <authorList>
            <consortium name="The Broad Institute Genomics Platform"/>
            <consortium name="The Broad Institute Genome Sequencing Center for Infectious Disease"/>
            <person name="Wu L."/>
            <person name="Ma J."/>
        </authorList>
    </citation>
    <scope>NUCLEOTIDE SEQUENCE [LARGE SCALE GENOMIC DNA]</scope>
    <source>
        <strain evidence="4">CGMCC 1.15795</strain>
    </source>
</reference>
<keyword evidence="4" id="KW-1185">Reference proteome</keyword>
<sequence>MVIIRLTGGLGNQMFQYAAGRAAALRHNTKLVLSTVFFEETLSKQAHEQEVHIELFPAVMAQQLSRISGSKLRKLEDNSRGFIRRNYDKVRVSLGLPTSFKTVAETSLLQYQSDFKTHQATVLSLASDWQNEKYFIDYESTIRKDFSFPALPADSPNVPLLVLMQATQSVAVHVRRGDYLTSTTHRPLAVDFYLRAISLVKAKVMNPTFFIFSDDISWCQQQFNLPDAHYITHNTGLNSYRDMQLMSSCQHNIIANSSFSWWGAWLNNNPNKIIIAPEIWLEKYAIKTSNIAPKNWLLL</sequence>